<feature type="non-terminal residue" evidence="2">
    <location>
        <position position="1"/>
    </location>
</feature>
<gene>
    <name evidence="2" type="ORF">P7K49_026231</name>
</gene>
<accession>A0ABQ9UDK4</accession>
<evidence type="ECO:0000259" key="1">
    <source>
        <dbReference type="Pfam" id="PF20502"/>
    </source>
</evidence>
<reference evidence="2 3" key="1">
    <citation type="submission" date="2023-05" db="EMBL/GenBank/DDBJ databases">
        <title>B98-5 Cell Line De Novo Hybrid Assembly: An Optical Mapping Approach.</title>
        <authorList>
            <person name="Kananen K."/>
            <person name="Auerbach J.A."/>
            <person name="Kautto E."/>
            <person name="Blachly J.S."/>
        </authorList>
    </citation>
    <scope>NUCLEOTIDE SEQUENCE [LARGE SCALE GENOMIC DNA]</scope>
    <source>
        <strain evidence="2">B95-8</strain>
        <tissue evidence="2">Cell line</tissue>
    </source>
</reference>
<protein>
    <recommendedName>
        <fullName evidence="1">DNA-dependent protein kinase catalytic subunit CC1/2 domain-containing protein</fullName>
    </recommendedName>
</protein>
<sequence>EEESLVEQFVFEALVIYMESLALAHGDEKCIGTIQQCCDAIDHLCRIIEKKHVSLNKAKKRRVPRGFPPSASLCLLDLVKWLLAHCGRPQTECRHKSIELFYKFVPLLP</sequence>
<proteinExistence type="predicted"/>
<dbReference type="EMBL" id="JASSZA010000013">
    <property type="protein sequence ID" value="KAK2094815.1"/>
    <property type="molecule type" value="Genomic_DNA"/>
</dbReference>
<dbReference type="Pfam" id="PF20502">
    <property type="entry name" value="DNAPKcs_CC1-2"/>
    <property type="match status" value="1"/>
</dbReference>
<evidence type="ECO:0000313" key="3">
    <source>
        <dbReference type="Proteomes" id="UP001266305"/>
    </source>
</evidence>
<feature type="domain" description="DNA-dependent protein kinase catalytic subunit CC1/2" evidence="1">
    <location>
        <begin position="1"/>
        <end position="109"/>
    </location>
</feature>
<name>A0ABQ9UDK4_SAGOE</name>
<feature type="non-terminal residue" evidence="2">
    <location>
        <position position="109"/>
    </location>
</feature>
<dbReference type="Proteomes" id="UP001266305">
    <property type="component" value="Unassembled WGS sequence"/>
</dbReference>
<organism evidence="2 3">
    <name type="scientific">Saguinus oedipus</name>
    <name type="common">Cotton-top tamarin</name>
    <name type="synonym">Oedipomidas oedipus</name>
    <dbReference type="NCBI Taxonomy" id="9490"/>
    <lineage>
        <taxon>Eukaryota</taxon>
        <taxon>Metazoa</taxon>
        <taxon>Chordata</taxon>
        <taxon>Craniata</taxon>
        <taxon>Vertebrata</taxon>
        <taxon>Euteleostomi</taxon>
        <taxon>Mammalia</taxon>
        <taxon>Eutheria</taxon>
        <taxon>Euarchontoglires</taxon>
        <taxon>Primates</taxon>
        <taxon>Haplorrhini</taxon>
        <taxon>Platyrrhini</taxon>
        <taxon>Cebidae</taxon>
        <taxon>Callitrichinae</taxon>
        <taxon>Saguinus</taxon>
    </lineage>
</organism>
<keyword evidence="3" id="KW-1185">Reference proteome</keyword>
<evidence type="ECO:0000313" key="2">
    <source>
        <dbReference type="EMBL" id="KAK2094815.1"/>
    </source>
</evidence>
<comment type="caution">
    <text evidence="2">The sequence shown here is derived from an EMBL/GenBank/DDBJ whole genome shotgun (WGS) entry which is preliminary data.</text>
</comment>
<dbReference type="InterPro" id="IPR046803">
    <property type="entry name" value="DNAPKcs_CC1-2"/>
</dbReference>